<dbReference type="KEGG" id="saal:L336_0926"/>
<dbReference type="InterPro" id="IPR001902">
    <property type="entry name" value="SLC26A/SulP_fam"/>
</dbReference>
<dbReference type="SUPFAM" id="SSF52091">
    <property type="entry name" value="SpoIIaa-like"/>
    <property type="match status" value="1"/>
</dbReference>
<dbReference type="InterPro" id="IPR036513">
    <property type="entry name" value="STAS_dom_sf"/>
</dbReference>
<dbReference type="GO" id="GO:0055085">
    <property type="term" value="P:transmembrane transport"/>
    <property type="evidence" value="ECO:0007669"/>
    <property type="project" value="InterPro"/>
</dbReference>
<feature type="transmembrane region" description="Helical" evidence="5">
    <location>
        <begin position="99"/>
        <end position="117"/>
    </location>
</feature>
<comment type="subcellular location">
    <subcellularLocation>
        <location evidence="1">Membrane</location>
        <topology evidence="1">Multi-pass membrane protein</topology>
    </subcellularLocation>
</comment>
<dbReference type="PROSITE" id="PS50801">
    <property type="entry name" value="STAS"/>
    <property type="match status" value="1"/>
</dbReference>
<dbReference type="Pfam" id="PF01740">
    <property type="entry name" value="STAS"/>
    <property type="match status" value="1"/>
</dbReference>
<dbReference type="Pfam" id="PF00916">
    <property type="entry name" value="Sulfate_transp"/>
    <property type="match status" value="1"/>
</dbReference>
<organism evidence="7 8">
    <name type="scientific">Candidatus Saccharimonas aalborgensis</name>
    <dbReference type="NCBI Taxonomy" id="1332188"/>
    <lineage>
        <taxon>Bacteria</taxon>
        <taxon>Candidatus Saccharimonadota</taxon>
        <taxon>Candidatus Saccharimonadia</taxon>
        <taxon>Candidatus Saccharimonadales</taxon>
        <taxon>Candidatus Saccharimonadaceae</taxon>
        <taxon>Candidatus Saccharimonas</taxon>
    </lineage>
</organism>
<reference evidence="7 8" key="1">
    <citation type="journal article" date="2013" name="Nat. Biotechnol.">
        <title>Genome sequences of rare, uncultured bacteria obtained by differential coverage binning of multiple metagenomes.</title>
        <authorList>
            <person name="Albertsen M."/>
            <person name="Hugenholtz P."/>
            <person name="Skarshewski A."/>
            <person name="Nielsen K.L."/>
            <person name="Tyson G.W."/>
            <person name="Nielsen P.H."/>
        </authorList>
    </citation>
    <scope>NUCLEOTIDE SEQUENCE [LARGE SCALE GENOMIC DNA]</scope>
    <source>
        <strain evidence="7">TM71</strain>
    </source>
</reference>
<feature type="transmembrane region" description="Helical" evidence="5">
    <location>
        <begin position="320"/>
        <end position="340"/>
    </location>
</feature>
<evidence type="ECO:0000256" key="2">
    <source>
        <dbReference type="ARBA" id="ARBA00022692"/>
    </source>
</evidence>
<keyword evidence="8" id="KW-1185">Reference proteome</keyword>
<name>R4PWH7_9BACT</name>
<accession>R4PWH7</accession>
<keyword evidence="3 5" id="KW-1133">Transmembrane helix</keyword>
<evidence type="ECO:0000313" key="7">
    <source>
        <dbReference type="EMBL" id="AGL62625.1"/>
    </source>
</evidence>
<dbReference type="GO" id="GO:0016020">
    <property type="term" value="C:membrane"/>
    <property type="evidence" value="ECO:0007669"/>
    <property type="project" value="UniProtKB-SubCell"/>
</dbReference>
<sequence length="684" mass="74427">MSRFFLPSFEGYKRRYVKSDLLAALVVTAIAVPESLGFAAIVGLPPQAGLYSALFAPIVFAIFAHTRRLVVGADSATAALVASGAGLVAAAGSPDYTNAIVLLGLLTAVLLILMGVSKLGFLADLISRPVLVGFLAGVGVQLILGKLPEMLGIEQSGNLLQKITGIIAHAGTINTMTVTISVLVVGLILILRHTRYPAELLALVAATILSSSFAVAAYGVKLVGALPAGLPTLTVPQFTPGLIMTLFPAALAIALVILAQSSAVIRSQAAEHDDKIRLNTDLISLGFANAVSALTRGFAINGSPPRSQAADMAGGKTQLVNVYMSILIGLLLLFGSTLFVHMPVAALASVVCMVGFHLIRVQELVYIWRAHRTEFFIAMIALVGVALLGVQQGVLIAVIVSLMERLSRQYRPKDDILLRDGKLSDWAQQRIDSHHRFRSSPDGLLVYSFDGSLFFENISYFVSRLKAAIRTAKEPVRQVIVDAGAIESIDYTAVEAMKQLHRHLGIDNITLGFAHVSPQLRTQFDEYGMTNLLGKEQIFPTLNAAIEAHPGATRSVVEMVKRLELNSDHYVVIGGGVMEVLGLRTTRDTDLVVNDDIYRFYRDEKGWKEYVQDNGKKILSHNGYNLMRSWMGRDLKALKKDAFQKDDVSFMSVKQLIECKHHLGRKKDFADIELLNSSHHRRER</sequence>
<dbReference type="InterPro" id="IPR002645">
    <property type="entry name" value="STAS_dom"/>
</dbReference>
<dbReference type="Gene3D" id="3.30.750.24">
    <property type="entry name" value="STAS domain"/>
    <property type="match status" value="1"/>
</dbReference>
<evidence type="ECO:0000259" key="6">
    <source>
        <dbReference type="PROSITE" id="PS50801"/>
    </source>
</evidence>
<feature type="transmembrane region" description="Helical" evidence="5">
    <location>
        <begin position="167"/>
        <end position="191"/>
    </location>
</feature>
<dbReference type="PANTHER" id="PTHR11814">
    <property type="entry name" value="SULFATE TRANSPORTER"/>
    <property type="match status" value="1"/>
</dbReference>
<dbReference type="Proteomes" id="UP000013893">
    <property type="component" value="Chromosome"/>
</dbReference>
<keyword evidence="4 5" id="KW-0472">Membrane</keyword>
<evidence type="ECO:0000256" key="3">
    <source>
        <dbReference type="ARBA" id="ARBA00022989"/>
    </source>
</evidence>
<dbReference type="HOGENOM" id="CLU_003182_13_0_0"/>
<protein>
    <recommendedName>
        <fullName evidence="6">STAS domain-containing protein</fullName>
    </recommendedName>
</protein>
<evidence type="ECO:0000256" key="1">
    <source>
        <dbReference type="ARBA" id="ARBA00004141"/>
    </source>
</evidence>
<evidence type="ECO:0000256" key="5">
    <source>
        <dbReference type="SAM" id="Phobius"/>
    </source>
</evidence>
<feature type="transmembrane region" description="Helical" evidence="5">
    <location>
        <begin position="48"/>
        <end position="64"/>
    </location>
</feature>
<dbReference type="AlphaFoldDB" id="R4PWH7"/>
<dbReference type="RefSeq" id="WP_015642075.1">
    <property type="nucleotide sequence ID" value="NC_021219.1"/>
</dbReference>
<gene>
    <name evidence="7" type="ORF">L336_0926</name>
</gene>
<feature type="transmembrane region" description="Helical" evidence="5">
    <location>
        <begin position="129"/>
        <end position="147"/>
    </location>
</feature>
<feature type="transmembrane region" description="Helical" evidence="5">
    <location>
        <begin position="76"/>
        <end position="93"/>
    </location>
</feature>
<evidence type="ECO:0000256" key="4">
    <source>
        <dbReference type="ARBA" id="ARBA00023136"/>
    </source>
</evidence>
<dbReference type="CDD" id="cd07042">
    <property type="entry name" value="STAS_SulP_like_sulfate_transporter"/>
    <property type="match status" value="1"/>
</dbReference>
<dbReference type="InterPro" id="IPR011547">
    <property type="entry name" value="SLC26A/SulP_dom"/>
</dbReference>
<dbReference type="OrthoDB" id="9769739at2"/>
<feature type="transmembrane region" description="Helical" evidence="5">
    <location>
        <begin position="21"/>
        <end position="42"/>
    </location>
</feature>
<dbReference type="EMBL" id="CP005957">
    <property type="protein sequence ID" value="AGL62625.1"/>
    <property type="molecule type" value="Genomic_DNA"/>
</dbReference>
<evidence type="ECO:0000313" key="8">
    <source>
        <dbReference type="Proteomes" id="UP000013893"/>
    </source>
</evidence>
<feature type="domain" description="STAS" evidence="6">
    <location>
        <begin position="442"/>
        <end position="549"/>
    </location>
</feature>
<feature type="transmembrane region" description="Helical" evidence="5">
    <location>
        <begin position="347"/>
        <end position="369"/>
    </location>
</feature>
<feature type="transmembrane region" description="Helical" evidence="5">
    <location>
        <begin position="375"/>
        <end position="403"/>
    </location>
</feature>
<feature type="transmembrane region" description="Helical" evidence="5">
    <location>
        <begin position="200"/>
        <end position="220"/>
    </location>
</feature>
<feature type="transmembrane region" description="Helical" evidence="5">
    <location>
        <begin position="240"/>
        <end position="259"/>
    </location>
</feature>
<keyword evidence="2 5" id="KW-0812">Transmembrane</keyword>
<proteinExistence type="predicted"/>